<feature type="binding site" evidence="9">
    <location>
        <position position="86"/>
    </location>
    <ligand>
        <name>Zn(2+)</name>
        <dbReference type="ChEBI" id="CHEBI:29105"/>
        <label>2</label>
    </ligand>
</feature>
<dbReference type="InterPro" id="IPR050072">
    <property type="entry name" value="Peptidase_M20A"/>
</dbReference>
<dbReference type="GeneID" id="10360807"/>
<dbReference type="InterPro" id="IPR002933">
    <property type="entry name" value="Peptidase_M20"/>
</dbReference>
<reference evidence="11 12" key="1">
    <citation type="journal article" date="2011" name="J. Bacteriol.">
        <title>Complete genome sequence of the thermoacidophilic crenarchaeon Thermoproteus uzoniensis 768-20.</title>
        <authorList>
            <person name="Mardanov A.V."/>
            <person name="Gumerov V.M."/>
            <person name="Beletsky A.V."/>
            <person name="Prokofeva M.I."/>
            <person name="Bonch-Osmolovskaya E.A."/>
            <person name="Ravin N.V."/>
            <person name="Skryabin K.G."/>
        </authorList>
    </citation>
    <scope>NUCLEOTIDE SEQUENCE [LARGE SCALE GENOMIC DNA]</scope>
    <source>
        <strain evidence="11 12">768-20</strain>
    </source>
</reference>
<evidence type="ECO:0000256" key="6">
    <source>
        <dbReference type="ARBA" id="ARBA00022833"/>
    </source>
</evidence>
<feature type="domain" description="Peptidase M20 dimerisation" evidence="10">
    <location>
        <begin position="151"/>
        <end position="241"/>
    </location>
</feature>
<keyword evidence="3 9" id="KW-0028">Amino-acid biosynthesis</keyword>
<dbReference type="InterPro" id="IPR036264">
    <property type="entry name" value="Bact_exopeptidase_dim_dom"/>
</dbReference>
<evidence type="ECO:0000313" key="12">
    <source>
        <dbReference type="Proteomes" id="UP000008138"/>
    </source>
</evidence>
<dbReference type="OrthoDB" id="133929at2157"/>
<dbReference type="EC" id="3.5.1.130" evidence="9"/>
<dbReference type="NCBIfam" id="TIGR01902">
    <property type="entry name" value="dapE-lys-deAc"/>
    <property type="match status" value="1"/>
</dbReference>
<dbReference type="GO" id="GO:0005737">
    <property type="term" value="C:cytoplasm"/>
    <property type="evidence" value="ECO:0007669"/>
    <property type="project" value="UniProtKB-SubCell"/>
</dbReference>
<keyword evidence="4 9" id="KW-0479">Metal-binding</keyword>
<dbReference type="KEGG" id="tuz:TUZN_1280"/>
<dbReference type="Pfam" id="PF01546">
    <property type="entry name" value="Peptidase_M20"/>
    <property type="match status" value="1"/>
</dbReference>
<keyword evidence="1 9" id="KW-0963">Cytoplasm</keyword>
<dbReference type="InterPro" id="IPR010175">
    <property type="entry name" value="LysK"/>
</dbReference>
<feature type="binding site" evidence="9">
    <location>
        <position position="62"/>
    </location>
    <ligand>
        <name>Zn(2+)</name>
        <dbReference type="ChEBI" id="CHEBI:29105"/>
        <label>1</label>
    </ligand>
</feature>
<keyword evidence="8 9" id="KW-0170">Cobalt</keyword>
<name>F2L0U1_THEU7</name>
<feature type="binding site" evidence="9">
    <location>
        <position position="86"/>
    </location>
    <ligand>
        <name>Zn(2+)</name>
        <dbReference type="ChEBI" id="CHEBI:29105"/>
        <label>1</label>
    </ligand>
</feature>
<dbReference type="EC" id="3.5.1.132" evidence="9"/>
<dbReference type="eggNOG" id="arCOG01107">
    <property type="taxonomic scope" value="Archaea"/>
</dbReference>
<comment type="pathway">
    <text evidence="9">Amino-acid biosynthesis; L-lysine biosynthesis via AAA pathway; L-lysine from L-alpha-aminoadipate (Thermus route): step 5/5.</text>
</comment>
<protein>
    <recommendedName>
        <fullName evidence="9">Putative [LysW]-lysine/[LysW]-ornithine hydrolase</fullName>
        <ecNumber evidence="9">3.5.1.130</ecNumber>
        <ecNumber evidence="9">3.5.1.132</ecNumber>
    </recommendedName>
</protein>
<comment type="catalytic activity">
    <reaction evidence="9">
        <text>[amino-group carrier protein]-C-terminal-gamma-(L-ornithyl)-L-glutamate + H2O = [amino-group carrier protein]-C-terminal-L-glutamate + L-ornithine</text>
        <dbReference type="Rhea" id="RHEA:52676"/>
        <dbReference type="Rhea" id="RHEA-COMP:9693"/>
        <dbReference type="Rhea" id="RHEA-COMP:13328"/>
        <dbReference type="ChEBI" id="CHEBI:15377"/>
        <dbReference type="ChEBI" id="CHEBI:46911"/>
        <dbReference type="ChEBI" id="CHEBI:78525"/>
        <dbReference type="ChEBI" id="CHEBI:136763"/>
        <dbReference type="EC" id="3.5.1.132"/>
    </reaction>
</comment>
<dbReference type="AlphaFoldDB" id="F2L0U1"/>
<comment type="cofactor">
    <cofactor evidence="9">
        <name>Zn(2+)</name>
        <dbReference type="ChEBI" id="CHEBI:29105"/>
    </cofactor>
    <cofactor evidence="9">
        <name>Co(2+)</name>
        <dbReference type="ChEBI" id="CHEBI:48828"/>
    </cofactor>
    <text evidence="9">Binds 2 Zn(2+) or Co(2+) ions per subunit.</text>
</comment>
<comment type="subcellular location">
    <subcellularLocation>
        <location evidence="9">Cytoplasm</location>
    </subcellularLocation>
</comment>
<feature type="active site" description="Proton acceptor" evidence="9">
    <location>
        <position position="115"/>
    </location>
</feature>
<comment type="similarity">
    <text evidence="9">Belongs to the peptidase M20A family. LysK subfamily.</text>
</comment>
<dbReference type="Gene3D" id="3.40.630.10">
    <property type="entry name" value="Zn peptidases"/>
    <property type="match status" value="1"/>
</dbReference>
<evidence type="ECO:0000256" key="4">
    <source>
        <dbReference type="ARBA" id="ARBA00022723"/>
    </source>
</evidence>
<feature type="binding site" evidence="9">
    <location>
        <position position="140"/>
    </location>
    <ligand>
        <name>Zn(2+)</name>
        <dbReference type="ChEBI" id="CHEBI:29105"/>
        <label>1</label>
    </ligand>
</feature>
<dbReference type="STRING" id="999630.TUZN_1280"/>
<evidence type="ECO:0000256" key="8">
    <source>
        <dbReference type="ARBA" id="ARBA00023285"/>
    </source>
</evidence>
<dbReference type="PANTHER" id="PTHR43808:SF28">
    <property type="entry name" value="[LYSW]-LYSINE_[LYSW]-ORNITHINE HYDROLASE"/>
    <property type="match status" value="1"/>
</dbReference>
<reference key="2">
    <citation type="submission" date="2011-03" db="EMBL/GenBank/DDBJ databases">
        <title>Complete genome sequence of the thermoacidophilic crenarchaeon Thermoproteus uzoniensis 768-20.</title>
        <authorList>
            <person name="Mardanov A.V."/>
            <person name="Gumerov V.M."/>
            <person name="Beletsky A.V."/>
            <person name="Prokofeva M.I."/>
            <person name="Bonch-Osmolovskaya E.A."/>
            <person name="Ravin N.V."/>
            <person name="Skryabin K.G."/>
        </authorList>
    </citation>
    <scope>NUCLEOTIDE SEQUENCE</scope>
    <source>
        <strain>768-20</strain>
    </source>
</reference>
<dbReference type="HOGENOM" id="CLU_021802_2_0_2"/>
<dbReference type="HAMAP" id="MF_01120">
    <property type="entry name" value="LysK"/>
    <property type="match status" value="1"/>
</dbReference>
<keyword evidence="7 9" id="KW-0457">Lysine biosynthesis</keyword>
<keyword evidence="12" id="KW-1185">Reference proteome</keyword>
<dbReference type="UniPathway" id="UPA00068"/>
<feature type="active site" evidence="9">
    <location>
        <position position="64"/>
    </location>
</feature>
<evidence type="ECO:0000256" key="2">
    <source>
        <dbReference type="ARBA" id="ARBA00022571"/>
    </source>
</evidence>
<dbReference type="EMBL" id="CP002590">
    <property type="protein sequence ID" value="AEA12756.1"/>
    <property type="molecule type" value="Genomic_DNA"/>
</dbReference>
<dbReference type="InterPro" id="IPR011650">
    <property type="entry name" value="Peptidase_M20_dimer"/>
</dbReference>
<organism evidence="11 12">
    <name type="scientific">Thermoproteus uzoniensis (strain 768-20)</name>
    <dbReference type="NCBI Taxonomy" id="999630"/>
    <lineage>
        <taxon>Archaea</taxon>
        <taxon>Thermoproteota</taxon>
        <taxon>Thermoprotei</taxon>
        <taxon>Thermoproteales</taxon>
        <taxon>Thermoproteaceae</taxon>
        <taxon>Thermoproteus</taxon>
    </lineage>
</organism>
<evidence type="ECO:0000256" key="9">
    <source>
        <dbReference type="HAMAP-Rule" id="MF_01120"/>
    </source>
</evidence>
<evidence type="ECO:0000256" key="7">
    <source>
        <dbReference type="ARBA" id="ARBA00023154"/>
    </source>
</evidence>
<gene>
    <name evidence="9" type="primary">lysK</name>
    <name evidence="11" type="ordered locus">TUZN_1280</name>
</gene>
<feature type="binding site" evidence="9">
    <location>
        <position position="116"/>
    </location>
    <ligand>
        <name>Zn(2+)</name>
        <dbReference type="ChEBI" id="CHEBI:29105"/>
        <label>2</label>
    </ligand>
</feature>
<accession>F2L0U1</accession>
<dbReference type="SUPFAM" id="SSF55031">
    <property type="entry name" value="Bacterial exopeptidase dimerisation domain"/>
    <property type="match status" value="1"/>
</dbReference>
<keyword evidence="6 9" id="KW-0862">Zinc</keyword>
<keyword evidence="2 9" id="KW-0055">Arginine biosynthesis</keyword>
<evidence type="ECO:0000259" key="10">
    <source>
        <dbReference type="Pfam" id="PF07687"/>
    </source>
</evidence>
<evidence type="ECO:0000256" key="5">
    <source>
        <dbReference type="ARBA" id="ARBA00022801"/>
    </source>
</evidence>
<dbReference type="PANTHER" id="PTHR43808">
    <property type="entry name" value="ACETYLORNITHINE DEACETYLASE"/>
    <property type="match status" value="1"/>
</dbReference>
<dbReference type="RefSeq" id="WP_013680092.1">
    <property type="nucleotide sequence ID" value="NC_015315.1"/>
</dbReference>
<dbReference type="GO" id="GO:0008270">
    <property type="term" value="F:zinc ion binding"/>
    <property type="evidence" value="ECO:0007669"/>
    <property type="project" value="UniProtKB-UniRule"/>
</dbReference>
<sequence length="343" mass="36536">MDLKSLLLRALSIYSPSHGEAELARFLLGVVREIADEAWIDGAGNVVAVRGKGAPVTWLHAHMDTVVGPLEVRDEGDVVRGRGAVDDKGPLVAYVGAFASAKPSGTLVLALVTAEEDDSAGTEELLRGGPPRPDYVYVGEPTDLHVAYAYRGGGKVELRLSTKGGHASSPIYGNPFEELYAVYVKAKEALGHGERYEDFTVTPTVVRCGDAPNKVPVECVAVLDVRIPPGHNCAELEERLKGLPARVRSCVDPAEASPTNPAARALVRGLLKIGVEPKLSRKYGTADFNLLISLTKNIAAFGPGDPKLAHTEEEAVSVRDVEAAARALRHAVEELGRWGSKGQ</sequence>
<dbReference type="GO" id="GO:0016811">
    <property type="term" value="F:hydrolase activity, acting on carbon-nitrogen (but not peptide) bonds, in linear amides"/>
    <property type="evidence" value="ECO:0007669"/>
    <property type="project" value="UniProtKB-UniRule"/>
</dbReference>
<evidence type="ECO:0000313" key="11">
    <source>
        <dbReference type="EMBL" id="AEA12756.1"/>
    </source>
</evidence>
<dbReference type="GO" id="GO:0019878">
    <property type="term" value="P:lysine biosynthetic process via aminoadipic acid"/>
    <property type="evidence" value="ECO:0007669"/>
    <property type="project" value="UniProtKB-UniRule"/>
</dbReference>
<dbReference type="UniPathway" id="UPA00033">
    <property type="reaction ID" value="UER00039"/>
</dbReference>
<proteinExistence type="inferred from homology"/>
<dbReference type="GO" id="GO:0050897">
    <property type="term" value="F:cobalt ion binding"/>
    <property type="evidence" value="ECO:0007669"/>
    <property type="project" value="UniProtKB-UniRule"/>
</dbReference>
<dbReference type="Gene3D" id="3.30.70.360">
    <property type="match status" value="1"/>
</dbReference>
<dbReference type="Pfam" id="PF07687">
    <property type="entry name" value="M20_dimer"/>
    <property type="match status" value="1"/>
</dbReference>
<dbReference type="GO" id="GO:0042450">
    <property type="term" value="P:L-arginine biosynthetic process via ornithine"/>
    <property type="evidence" value="ECO:0007669"/>
    <property type="project" value="UniProtKB-UniRule"/>
</dbReference>
<evidence type="ECO:0000256" key="3">
    <source>
        <dbReference type="ARBA" id="ARBA00022605"/>
    </source>
</evidence>
<dbReference type="Proteomes" id="UP000008138">
    <property type="component" value="Chromosome"/>
</dbReference>
<comment type="function">
    <text evidence="9">Catalyzes the release of L-lysine from [LysW]-gamma-L-lysine and the release of L-ornithine from [LysW]-L-ornithine.</text>
</comment>
<feature type="binding site" evidence="9">
    <location>
        <position position="310"/>
    </location>
    <ligand>
        <name>Zn(2+)</name>
        <dbReference type="ChEBI" id="CHEBI:29105"/>
        <label>2</label>
    </ligand>
</feature>
<comment type="pathway">
    <text evidence="9">Amino-acid biosynthesis; L-arginine biosynthesis.</text>
</comment>
<evidence type="ECO:0000256" key="1">
    <source>
        <dbReference type="ARBA" id="ARBA00022490"/>
    </source>
</evidence>
<keyword evidence="5 9" id="KW-0378">Hydrolase</keyword>
<dbReference type="SUPFAM" id="SSF53187">
    <property type="entry name" value="Zn-dependent exopeptidases"/>
    <property type="match status" value="1"/>
</dbReference>
<comment type="catalytic activity">
    <reaction evidence="9">
        <text>[amino-group carrier protein]-C-terminal-gamma-(L-lysyl)-L-glutamate + H2O = [amino-group carrier protein]-C-terminal-L-glutamate + L-lysine</text>
        <dbReference type="Rhea" id="RHEA:48684"/>
        <dbReference type="Rhea" id="RHEA-COMP:9693"/>
        <dbReference type="Rhea" id="RHEA-COMP:9715"/>
        <dbReference type="ChEBI" id="CHEBI:15377"/>
        <dbReference type="ChEBI" id="CHEBI:32551"/>
        <dbReference type="ChEBI" id="CHEBI:78525"/>
        <dbReference type="ChEBI" id="CHEBI:78526"/>
        <dbReference type="EC" id="3.5.1.130"/>
    </reaction>
</comment>